<dbReference type="RefSeq" id="WP_005199047.1">
    <property type="nucleotide sequence ID" value="NZ_BAHB01000068.1"/>
</dbReference>
<comment type="caution">
    <text evidence="1">The sequence shown here is derived from an EMBL/GenBank/DDBJ whole genome shotgun (WGS) entry which is preliminary data.</text>
</comment>
<sequence length="68" mass="7337">MTDVNTTEDINDEYDDAITEATAIIDNGSFGTRTIRFETGRLALQAAGSVTAYLDDENMLLSTTTASK</sequence>
<evidence type="ECO:0000313" key="1">
    <source>
        <dbReference type="EMBL" id="GAB86174.1"/>
    </source>
</evidence>
<feature type="non-terminal residue" evidence="1">
    <location>
        <position position="68"/>
    </location>
</feature>
<protein>
    <submittedName>
        <fullName evidence="1">Guanosine pentaphosphate synthetase/polyribonucleotide nucleotidyltransferase</fullName>
    </submittedName>
</protein>
<dbReference type="Proteomes" id="UP000010744">
    <property type="component" value="Unassembled WGS sequence"/>
</dbReference>
<accession>A0ABQ0HV90</accession>
<evidence type="ECO:0000313" key="2">
    <source>
        <dbReference type="Proteomes" id="UP000010744"/>
    </source>
</evidence>
<keyword evidence="2" id="KW-1185">Reference proteome</keyword>
<reference evidence="1 2" key="1">
    <citation type="submission" date="2012-08" db="EMBL/GenBank/DDBJ databases">
        <title>Whole genome shotgun sequence of Gordonia rubripertincta NBRC 101908.</title>
        <authorList>
            <person name="Takarada H."/>
            <person name="Hosoyama A."/>
            <person name="Tsuchikane K."/>
            <person name="Katsumata H."/>
            <person name="Baba S."/>
            <person name="Ohji S."/>
            <person name="Yamazaki S."/>
            <person name="Fujita N."/>
        </authorList>
    </citation>
    <scope>NUCLEOTIDE SEQUENCE [LARGE SCALE GENOMIC DNA]</scope>
    <source>
        <strain evidence="1 2">NBRC 101908</strain>
    </source>
</reference>
<name>A0ABQ0HV90_GORRU</name>
<gene>
    <name evidence="1" type="primary">gpsI</name>
    <name evidence="1" type="ORF">GORBP_068_02390</name>
</gene>
<dbReference type="InterPro" id="IPR027408">
    <property type="entry name" value="PNPase/RNase_PH_dom_sf"/>
</dbReference>
<proteinExistence type="predicted"/>
<dbReference type="EMBL" id="BAHB01000068">
    <property type="protein sequence ID" value="GAB86174.1"/>
    <property type="molecule type" value="Genomic_DNA"/>
</dbReference>
<organism evidence="1 2">
    <name type="scientific">Gordonia rubripertincta NBRC 101908</name>
    <dbReference type="NCBI Taxonomy" id="1077975"/>
    <lineage>
        <taxon>Bacteria</taxon>
        <taxon>Bacillati</taxon>
        <taxon>Actinomycetota</taxon>
        <taxon>Actinomycetes</taxon>
        <taxon>Mycobacteriales</taxon>
        <taxon>Gordoniaceae</taxon>
        <taxon>Gordonia</taxon>
    </lineage>
</organism>
<dbReference type="Gene3D" id="3.30.230.70">
    <property type="entry name" value="GHMP Kinase, N-terminal domain"/>
    <property type="match status" value="1"/>
</dbReference>